<sequence>MEHTPLPSFFMWLRDLVRGDPKHLAGIRAVNFVPLVASILQKHLQDPGMHLTLAAFRAMQAFQTAFDEQGGLLPAVYSDTSAFWSQVQHDLILNVSIWRHAEVGNQMEYLKEIHKVLCVGRRGDRLGKRTNAAASISGHSGGGSSVGVRWILYVLFNLYPYDSSQHFQQQQRSSRSTPKPQAPQRISVLINEGADQESISESLATSEDALSLHDGDDTEGELPGFAALPRAETRQLRRVLLHTLELFLSASEDQPSRHTSGGVPEPNKVDVSHLVQHLLYACNRDGEHTREILQLLFRSLADGSASAGHLASRLLGQRGLGMLCHIIECDDDALAAEAINIIALLSAMSATGKGNASTASRLANSIRGRGSASVEHENIARALTLVRTKRALTPALYRALLALALGDHESLLASINIDPMQSGPRRKRHMRNLSSCGDAISVHDHMNIQESFVSSLPARSIAVPDAWYAILELSCAPQTEPSMRVLAATDLRQLLDDEPGNFSSLYSPGAPLLGLLLRVVVLGGFFTDELSAKSHSAEQKPAQQPHLADVFVKARNHLSLIPHTALDQHMQNLAHGHISSRKAWVTRRVAALRRTPAGITCSDSALAVQAETELLTSVEEWSQVTIDLALLVIWDLFERKPESAQEVHNAVLLLWAYSPTGAVPLALCLIAMVLARAHMELASAAISAHGQPTLSERPVLLQNLARFAVNALDLLFGYRQHQEYVAFHHERLKALSSTPAATPPPSTAADCDAVYKSQHSPWDDTPQLARELSKFLMQLDEHRTQLHMPAVRPDIAAGAIGDPKHAVAVC</sequence>
<gene>
    <name evidence="2" type="ORF">DL89DRAFT_89511</name>
</gene>
<comment type="caution">
    <text evidence="2">The sequence shown here is derived from an EMBL/GenBank/DDBJ whole genome shotgun (WGS) entry which is preliminary data.</text>
</comment>
<feature type="region of interest" description="Disordered" evidence="1">
    <location>
        <begin position="200"/>
        <end position="226"/>
    </location>
</feature>
<evidence type="ECO:0000256" key="1">
    <source>
        <dbReference type="SAM" id="MobiDB-lite"/>
    </source>
</evidence>
<dbReference type="EMBL" id="MCFD01000002">
    <property type="protein sequence ID" value="ORX73180.1"/>
    <property type="molecule type" value="Genomic_DNA"/>
</dbReference>
<reference evidence="2 3" key="1">
    <citation type="submission" date="2016-07" db="EMBL/GenBank/DDBJ databases">
        <title>Pervasive Adenine N6-methylation of Active Genes in Fungi.</title>
        <authorList>
            <consortium name="DOE Joint Genome Institute"/>
            <person name="Mondo S.J."/>
            <person name="Dannebaum R.O."/>
            <person name="Kuo R.C."/>
            <person name="Labutti K."/>
            <person name="Haridas S."/>
            <person name="Kuo A."/>
            <person name="Salamov A."/>
            <person name="Ahrendt S.R."/>
            <person name="Lipzen A."/>
            <person name="Sullivan W."/>
            <person name="Andreopoulos W.B."/>
            <person name="Clum A."/>
            <person name="Lindquist E."/>
            <person name="Daum C."/>
            <person name="Ramamoorthy G.K."/>
            <person name="Gryganskyi A."/>
            <person name="Culley D."/>
            <person name="Magnuson J.K."/>
            <person name="James T.Y."/>
            <person name="O'Malley M.A."/>
            <person name="Stajich J.E."/>
            <person name="Spatafora J.W."/>
            <person name="Visel A."/>
            <person name="Grigoriev I.V."/>
        </authorList>
    </citation>
    <scope>NUCLEOTIDE SEQUENCE [LARGE SCALE GENOMIC DNA]</scope>
    <source>
        <strain evidence="2 3">ATCC 12442</strain>
    </source>
</reference>
<dbReference type="OrthoDB" id="5585281at2759"/>
<dbReference type="AlphaFoldDB" id="A0A1Y1WHY1"/>
<evidence type="ECO:0000313" key="3">
    <source>
        <dbReference type="Proteomes" id="UP000193922"/>
    </source>
</evidence>
<evidence type="ECO:0000313" key="2">
    <source>
        <dbReference type="EMBL" id="ORX73180.1"/>
    </source>
</evidence>
<keyword evidence="3" id="KW-1185">Reference proteome</keyword>
<name>A0A1Y1WHY1_9FUNG</name>
<dbReference type="STRING" id="61395.A0A1Y1WHY1"/>
<dbReference type="GeneID" id="63808866"/>
<organism evidence="2 3">
    <name type="scientific">Linderina pennispora</name>
    <dbReference type="NCBI Taxonomy" id="61395"/>
    <lineage>
        <taxon>Eukaryota</taxon>
        <taxon>Fungi</taxon>
        <taxon>Fungi incertae sedis</taxon>
        <taxon>Zoopagomycota</taxon>
        <taxon>Kickxellomycotina</taxon>
        <taxon>Kickxellomycetes</taxon>
        <taxon>Kickxellales</taxon>
        <taxon>Kickxellaceae</taxon>
        <taxon>Linderina</taxon>
    </lineage>
</organism>
<dbReference type="RefSeq" id="XP_040746520.1">
    <property type="nucleotide sequence ID" value="XM_040892218.1"/>
</dbReference>
<dbReference type="Proteomes" id="UP000193922">
    <property type="component" value="Unassembled WGS sequence"/>
</dbReference>
<protein>
    <submittedName>
        <fullName evidence="2">Uncharacterized protein</fullName>
    </submittedName>
</protein>
<proteinExistence type="predicted"/>
<accession>A0A1Y1WHY1</accession>